<evidence type="ECO:0000256" key="2">
    <source>
        <dbReference type="SAM" id="MobiDB-lite"/>
    </source>
</evidence>
<reference evidence="5 6" key="1">
    <citation type="submission" date="2018-03" db="EMBL/GenBank/DDBJ databases">
        <title>Non-Typhoidal Salmonella genome sequencing and assembly.</title>
        <authorList>
            <person name="Matchawe C."/>
        </authorList>
    </citation>
    <scope>NUCLEOTIDE SEQUENCE [LARGE SCALE GENOMIC DNA]</scope>
    <source>
        <strain evidence="5 6">34de</strain>
    </source>
</reference>
<feature type="domain" description="Acetyl-coenzyme A synthetase N-terminal" evidence="4">
    <location>
        <begin position="4"/>
        <end position="57"/>
    </location>
</feature>
<dbReference type="InterPro" id="IPR042099">
    <property type="entry name" value="ANL_N_sf"/>
</dbReference>
<dbReference type="PANTHER" id="PTHR43347:SF3">
    <property type="entry name" value="ACYL-COA SYNTHETASE SHORT-CHAIN FAMILY MEMBER 3, MITOCHONDRIAL"/>
    <property type="match status" value="1"/>
</dbReference>
<dbReference type="EC" id="6.2.1.17" evidence="5"/>
<feature type="domain" description="AMP-dependent synthetase/ligase" evidence="3">
    <location>
        <begin position="59"/>
        <end position="250"/>
    </location>
</feature>
<dbReference type="AlphaFoldDB" id="A0A659Q8R8"/>
<dbReference type="Pfam" id="PF16177">
    <property type="entry name" value="ACAS_N"/>
    <property type="match status" value="1"/>
</dbReference>
<comment type="caution">
    <text evidence="5">The sequence shown here is derived from an EMBL/GenBank/DDBJ whole genome shotgun (WGS) entry which is preliminary data.</text>
</comment>
<dbReference type="InterPro" id="IPR000873">
    <property type="entry name" value="AMP-dep_synth/lig_dom"/>
</dbReference>
<accession>A0A659Q8R8</accession>
<dbReference type="EMBL" id="PYKD01000032">
    <property type="protein sequence ID" value="TGC81393.1"/>
    <property type="molecule type" value="Genomic_DNA"/>
</dbReference>
<evidence type="ECO:0000313" key="6">
    <source>
        <dbReference type="Proteomes" id="UP000297949"/>
    </source>
</evidence>
<dbReference type="Pfam" id="PF00501">
    <property type="entry name" value="AMP-binding"/>
    <property type="match status" value="1"/>
</dbReference>
<feature type="region of interest" description="Disordered" evidence="2">
    <location>
        <begin position="238"/>
        <end position="267"/>
    </location>
</feature>
<keyword evidence="5" id="KW-0436">Ligase</keyword>
<evidence type="ECO:0000259" key="4">
    <source>
        <dbReference type="Pfam" id="PF16177"/>
    </source>
</evidence>
<sequence length="267" mass="29190">MSFSEFYQRSINEPEAFWAEQARRIDWRQPFTQTLDHSRPPFARWFCGGTTNLCHNAVDRWRDKQPEALALIAVSSETDEERTFTFSQLHDEVNAVAAMLLSLGVQRGDRVLVYMPMIAEAQITLLACARIGAIHSVVFGGFASHSVAARIDDARPALIVSADAGARGGKILPYKKLLDDAIAQAQHQPKHVLLVDRGLAKMAWVDGRDLDFATLRQQHLGASVPVAWLDSNDPSCILSTSGPTGRPQGVRRGGGGEEGGREGGCGR</sequence>
<feature type="non-terminal residue" evidence="5">
    <location>
        <position position="267"/>
    </location>
</feature>
<comment type="similarity">
    <text evidence="1">Belongs to the ATP-dependent AMP-binding enzyme family.</text>
</comment>
<dbReference type="RefSeq" id="WP_167851765.1">
    <property type="nucleotide sequence ID" value="NZ_PYKD01000032.1"/>
</dbReference>
<gene>
    <name evidence="5" type="primary">prpE</name>
    <name evidence="5" type="synonym">yahU</name>
    <name evidence="5" type="ORF">C9E99_02625</name>
</gene>
<evidence type="ECO:0000259" key="3">
    <source>
        <dbReference type="Pfam" id="PF00501"/>
    </source>
</evidence>
<name>A0A659Q8R8_SALET</name>
<organism evidence="5 6">
    <name type="scientific">Salmonella enterica subsp. enterica serovar Poona</name>
    <dbReference type="NCBI Taxonomy" id="436295"/>
    <lineage>
        <taxon>Bacteria</taxon>
        <taxon>Pseudomonadati</taxon>
        <taxon>Pseudomonadota</taxon>
        <taxon>Gammaproteobacteria</taxon>
        <taxon>Enterobacterales</taxon>
        <taxon>Enterobacteriaceae</taxon>
        <taxon>Salmonella</taxon>
    </lineage>
</organism>
<protein>
    <submittedName>
        <fullName evidence="5">Propionyl-CoA synthetase</fullName>
        <ecNumber evidence="5">6.2.1.17</ecNumber>
    </submittedName>
</protein>
<evidence type="ECO:0000313" key="5">
    <source>
        <dbReference type="EMBL" id="TGC81393.1"/>
    </source>
</evidence>
<dbReference type="Proteomes" id="UP000297949">
    <property type="component" value="Unassembled WGS sequence"/>
</dbReference>
<dbReference type="Gene3D" id="3.40.50.12780">
    <property type="entry name" value="N-terminal domain of ligase-like"/>
    <property type="match status" value="1"/>
</dbReference>
<dbReference type="SUPFAM" id="SSF56801">
    <property type="entry name" value="Acetyl-CoA synthetase-like"/>
    <property type="match status" value="1"/>
</dbReference>
<dbReference type="GO" id="GO:0050218">
    <property type="term" value="F:propionate-CoA ligase activity"/>
    <property type="evidence" value="ECO:0007669"/>
    <property type="project" value="UniProtKB-EC"/>
</dbReference>
<dbReference type="InterPro" id="IPR032387">
    <property type="entry name" value="ACAS_N"/>
</dbReference>
<dbReference type="PANTHER" id="PTHR43347">
    <property type="entry name" value="ACYL-COA SYNTHETASE"/>
    <property type="match status" value="1"/>
</dbReference>
<proteinExistence type="inferred from homology"/>
<evidence type="ECO:0000256" key="1">
    <source>
        <dbReference type="ARBA" id="ARBA00006432"/>
    </source>
</evidence>